<name>A0ACC2I7J1_9PEZI</name>
<reference evidence="1" key="1">
    <citation type="submission" date="2022-11" db="EMBL/GenBank/DDBJ databases">
        <title>Genome Sequence of Nemania bipapillata.</title>
        <authorList>
            <person name="Buettner E."/>
        </authorList>
    </citation>
    <scope>NUCLEOTIDE SEQUENCE</scope>
    <source>
        <strain evidence="1">CP14</strain>
    </source>
</reference>
<proteinExistence type="predicted"/>
<evidence type="ECO:0000313" key="1">
    <source>
        <dbReference type="EMBL" id="KAJ8111153.1"/>
    </source>
</evidence>
<dbReference type="Proteomes" id="UP001153334">
    <property type="component" value="Unassembled WGS sequence"/>
</dbReference>
<evidence type="ECO:0000313" key="2">
    <source>
        <dbReference type="Proteomes" id="UP001153334"/>
    </source>
</evidence>
<organism evidence="1 2">
    <name type="scientific">Nemania bipapillata</name>
    <dbReference type="NCBI Taxonomy" id="110536"/>
    <lineage>
        <taxon>Eukaryota</taxon>
        <taxon>Fungi</taxon>
        <taxon>Dikarya</taxon>
        <taxon>Ascomycota</taxon>
        <taxon>Pezizomycotina</taxon>
        <taxon>Sordariomycetes</taxon>
        <taxon>Xylariomycetidae</taxon>
        <taxon>Xylariales</taxon>
        <taxon>Xylariaceae</taxon>
        <taxon>Nemania</taxon>
    </lineage>
</organism>
<gene>
    <name evidence="1" type="ORF">ONZ43_g5691</name>
</gene>
<accession>A0ACC2I7J1</accession>
<dbReference type="EMBL" id="JAPESX010001830">
    <property type="protein sequence ID" value="KAJ8111153.1"/>
    <property type="molecule type" value="Genomic_DNA"/>
</dbReference>
<keyword evidence="2" id="KW-1185">Reference proteome</keyword>
<comment type="caution">
    <text evidence="1">The sequence shown here is derived from an EMBL/GenBank/DDBJ whole genome shotgun (WGS) entry which is preliminary data.</text>
</comment>
<protein>
    <submittedName>
        <fullName evidence="1">Uncharacterized protein</fullName>
    </submittedName>
</protein>
<sequence>MGFLGIYRAIYDYSPQSEGELSISEGDLLCVLEKSKEDDWWKAKKKASADEEDEPVGLVPNNYVEEAKPVGQARSLYEYTRQTDEELSFPEDAPLRVYDASDPDWILVGFESDFGFVPANYIEMSDAATRQEPALEAEPATTPSPPSLPARPTASAEPDDSISPPLPERPLSIASPTTPSAPAMVDVMPGRSSRRALTPPPITLPPRQPRPYVEEPRDEPSPVLPARPRSHSAVSNDQPVASPPLPRRTSSRHYSDDHDTRPPPFSPPVPGGFHMYNINEMVSVMGKKKKMPTTLGVNLKTGVILIAPEKAQDGPTQEWTAEKMTHYSREGKHVFLELVRPSKSIDFHAGAKDTAEEIVSALGELSGAVKAEGLREVIAAGTGKGAQKRGQILYDFTAQGDDEVTVYVGDEVIILDDTKSDEWWQVRRVKNGKEGVVPGSYVESLGITIAPATSGVNAGMSSVAQNRQEEARLTREAVKKDQKAAEVGPGMRLPERQSSLLASDSGNLSTQQRSRHENGRADASRSGSSKSSKFTLVEVRPTSSSINTPIEPDPSKVRVWTDRSKSFSVEAQFLGLKDGKINLHKMNGVKIAVPLAKMSMEDIEYVELTMGISLDEEKPLADVKRQKTMRNNINKGASSSNIGASVQPAKPDYDWFPFFLSCDVNPGLCERYAQAFARDSMDESVLPDVDAVVLRNLGLREGDIIKVMRYLDKKFERDTKGRNGNAAGQGDNENGSAGGLFSGPGGTLRNNTRKGRPAPTVQTSDVVDAKALAQPKEGETAQSTSPPPEEPRAKAPTKASNGFDDDAWDVKPTKQPEPQSKPAPNPEPKAAPIQPPQPVPTQAMQDLSLLTAPLEPTKVEPPAPAPIVNTQPQPQPTQTLNQPQPVQSAQPVQPTQTVAQPPGATLSFFSSIPSSPTGPEAVATPLNLGLRNRQRPTPPQVMSGQGALVPPPPARPLSAPQSVQPSVFAPPPMPALQPHMTGIAPPGHSLNELNQQRLQQPYMGNFQQPTGQGFMQLNPTVNMPQHTGFVPQQFMPPQMTGVPQMQSPFPDPRTQQFSPVSTQPTGYPSNFQPPQQFPQQTGINSYLPPALEPQRTGIPPQPQPQPQQTGFGSFGTGFNPGMNGTSQPPPIAPLQPQKTGPAPPVRFGMTNKIVPQPTGRRANLAQATPENPFGF</sequence>